<keyword evidence="1" id="KW-0732">Signal</keyword>
<dbReference type="EMBL" id="JADBJN010000001">
    <property type="protein sequence ID" value="KAG5683796.1"/>
    <property type="molecule type" value="Genomic_DNA"/>
</dbReference>
<keyword evidence="3" id="KW-1185">Reference proteome</keyword>
<dbReference type="OrthoDB" id="7743490at2759"/>
<evidence type="ECO:0000313" key="2">
    <source>
        <dbReference type="EMBL" id="KAG5683796.1"/>
    </source>
</evidence>
<proteinExistence type="predicted"/>
<accession>A0A9J6CPH1</accession>
<evidence type="ECO:0000313" key="3">
    <source>
        <dbReference type="Proteomes" id="UP001107558"/>
    </source>
</evidence>
<evidence type="ECO:0000256" key="1">
    <source>
        <dbReference type="SAM" id="SignalP"/>
    </source>
</evidence>
<name>A0A9J6CPH1_POLVA</name>
<feature type="signal peptide" evidence="1">
    <location>
        <begin position="1"/>
        <end position="17"/>
    </location>
</feature>
<dbReference type="AlphaFoldDB" id="A0A9J6CPH1"/>
<reference evidence="2" key="1">
    <citation type="submission" date="2021-03" db="EMBL/GenBank/DDBJ databases">
        <title>Chromosome level genome of the anhydrobiotic midge Polypedilum vanderplanki.</title>
        <authorList>
            <person name="Yoshida Y."/>
            <person name="Kikawada T."/>
            <person name="Gusev O."/>
        </authorList>
    </citation>
    <scope>NUCLEOTIDE SEQUENCE</scope>
    <source>
        <strain evidence="2">NIAS01</strain>
        <tissue evidence="2">Whole body or cell culture</tissue>
    </source>
</reference>
<comment type="caution">
    <text evidence="2">The sequence shown here is derived from an EMBL/GenBank/DDBJ whole genome shotgun (WGS) entry which is preliminary data.</text>
</comment>
<sequence>MKFVAIYLIAFIAAVSSAPTQITDNNVGDIISVGVNADLNIKNQIDATYINLLLKYLNEQKFLVNSNDYSSRGAGAVQPQFKLTPEMIEMAQKFLSQQ</sequence>
<organism evidence="2 3">
    <name type="scientific">Polypedilum vanderplanki</name>
    <name type="common">Sleeping chironomid midge</name>
    <dbReference type="NCBI Taxonomy" id="319348"/>
    <lineage>
        <taxon>Eukaryota</taxon>
        <taxon>Metazoa</taxon>
        <taxon>Ecdysozoa</taxon>
        <taxon>Arthropoda</taxon>
        <taxon>Hexapoda</taxon>
        <taxon>Insecta</taxon>
        <taxon>Pterygota</taxon>
        <taxon>Neoptera</taxon>
        <taxon>Endopterygota</taxon>
        <taxon>Diptera</taxon>
        <taxon>Nematocera</taxon>
        <taxon>Chironomoidea</taxon>
        <taxon>Chironomidae</taxon>
        <taxon>Chironominae</taxon>
        <taxon>Polypedilum</taxon>
        <taxon>Polypedilum</taxon>
    </lineage>
</organism>
<feature type="chain" id="PRO_5039908311" evidence="1">
    <location>
        <begin position="18"/>
        <end position="98"/>
    </location>
</feature>
<gene>
    <name evidence="2" type="ORF">PVAND_013060</name>
</gene>
<dbReference type="Proteomes" id="UP001107558">
    <property type="component" value="Chromosome 1"/>
</dbReference>
<protein>
    <submittedName>
        <fullName evidence="2">Uncharacterized protein</fullName>
    </submittedName>
</protein>